<evidence type="ECO:0000313" key="2">
    <source>
        <dbReference type="EMBL" id="KAK3348350.1"/>
    </source>
</evidence>
<name>A0AAE0MT93_9PEZI</name>
<protein>
    <recommendedName>
        <fullName evidence="4">PB1 domain-containing protein</fullName>
    </recommendedName>
</protein>
<dbReference type="Proteomes" id="UP001278500">
    <property type="component" value="Unassembled WGS sequence"/>
</dbReference>
<dbReference type="RefSeq" id="XP_062683432.1">
    <property type="nucleotide sequence ID" value="XM_062829557.1"/>
</dbReference>
<reference evidence="2" key="1">
    <citation type="journal article" date="2023" name="Mol. Phylogenet. Evol.">
        <title>Genome-scale phylogeny and comparative genomics of the fungal order Sordariales.</title>
        <authorList>
            <person name="Hensen N."/>
            <person name="Bonometti L."/>
            <person name="Westerberg I."/>
            <person name="Brannstrom I.O."/>
            <person name="Guillou S."/>
            <person name="Cros-Aarteil S."/>
            <person name="Calhoun S."/>
            <person name="Haridas S."/>
            <person name="Kuo A."/>
            <person name="Mondo S."/>
            <person name="Pangilinan J."/>
            <person name="Riley R."/>
            <person name="LaButti K."/>
            <person name="Andreopoulos B."/>
            <person name="Lipzen A."/>
            <person name="Chen C."/>
            <person name="Yan M."/>
            <person name="Daum C."/>
            <person name="Ng V."/>
            <person name="Clum A."/>
            <person name="Steindorff A."/>
            <person name="Ohm R.A."/>
            <person name="Martin F."/>
            <person name="Silar P."/>
            <person name="Natvig D.O."/>
            <person name="Lalanne C."/>
            <person name="Gautier V."/>
            <person name="Ament-Velasquez S.L."/>
            <person name="Kruys A."/>
            <person name="Hutchinson M.I."/>
            <person name="Powell A.J."/>
            <person name="Barry K."/>
            <person name="Miller A.N."/>
            <person name="Grigoriev I.V."/>
            <person name="Debuchy R."/>
            <person name="Gladieux P."/>
            <person name="Hiltunen Thoren M."/>
            <person name="Johannesson H."/>
        </authorList>
    </citation>
    <scope>NUCLEOTIDE SEQUENCE</scope>
    <source>
        <strain evidence="2">CBS 560.94</strain>
    </source>
</reference>
<feature type="compositionally biased region" description="Polar residues" evidence="1">
    <location>
        <begin position="1"/>
        <end position="10"/>
    </location>
</feature>
<comment type="caution">
    <text evidence="2">The sequence shown here is derived from an EMBL/GenBank/DDBJ whole genome shotgun (WGS) entry which is preliminary data.</text>
</comment>
<evidence type="ECO:0000256" key="1">
    <source>
        <dbReference type="SAM" id="MobiDB-lite"/>
    </source>
</evidence>
<sequence length="315" mass="34773">MSLQSDSGYSRYQRPKEASCPPDSAELVSQHVLEVRARVIYYVMTRKRDPIIRLADIDERFTQTDPCAGHSSDQNLWLVEEAAYAIDNSAIVNDFSESVPSREESPTIPEAVVHYGYNYKPLFLSASLCSISLCAMLDQPSTTCPSSPPLLLASESSPQKATVAFITISFQSRRVLVGKPKSLADLLRTAKEIFEPISDDVHLSIEFTDSTGNKAMVELHESSYSILKDGDATFLIATSKKDNEHLDAALALLSLQDKGEAKVAAKRVESLNKALKSIDNARSKVDEARRVVVARIEKRAAELGLVLPEEKQEEN</sequence>
<proteinExistence type="predicted"/>
<accession>A0AAE0MT93</accession>
<keyword evidence="3" id="KW-1185">Reference proteome</keyword>
<gene>
    <name evidence="2" type="ORF">B0H65DRAFT_548130</name>
</gene>
<evidence type="ECO:0008006" key="4">
    <source>
        <dbReference type="Google" id="ProtNLM"/>
    </source>
</evidence>
<dbReference type="GeneID" id="87866711"/>
<organism evidence="2 3">
    <name type="scientific">Neurospora tetraspora</name>
    <dbReference type="NCBI Taxonomy" id="94610"/>
    <lineage>
        <taxon>Eukaryota</taxon>
        <taxon>Fungi</taxon>
        <taxon>Dikarya</taxon>
        <taxon>Ascomycota</taxon>
        <taxon>Pezizomycotina</taxon>
        <taxon>Sordariomycetes</taxon>
        <taxon>Sordariomycetidae</taxon>
        <taxon>Sordariales</taxon>
        <taxon>Sordariaceae</taxon>
        <taxon>Neurospora</taxon>
    </lineage>
</organism>
<evidence type="ECO:0000313" key="3">
    <source>
        <dbReference type="Proteomes" id="UP001278500"/>
    </source>
</evidence>
<feature type="region of interest" description="Disordered" evidence="1">
    <location>
        <begin position="1"/>
        <end position="23"/>
    </location>
</feature>
<reference evidence="2" key="2">
    <citation type="submission" date="2023-06" db="EMBL/GenBank/DDBJ databases">
        <authorList>
            <consortium name="Lawrence Berkeley National Laboratory"/>
            <person name="Haridas S."/>
            <person name="Hensen N."/>
            <person name="Bonometti L."/>
            <person name="Westerberg I."/>
            <person name="Brannstrom I.O."/>
            <person name="Guillou S."/>
            <person name="Cros-Aarteil S."/>
            <person name="Calhoun S."/>
            <person name="Kuo A."/>
            <person name="Mondo S."/>
            <person name="Pangilinan J."/>
            <person name="Riley R."/>
            <person name="Labutti K."/>
            <person name="Andreopoulos B."/>
            <person name="Lipzen A."/>
            <person name="Chen C."/>
            <person name="Yanf M."/>
            <person name="Daum C."/>
            <person name="Ng V."/>
            <person name="Clum A."/>
            <person name="Steindorff A."/>
            <person name="Ohm R."/>
            <person name="Martin F."/>
            <person name="Silar P."/>
            <person name="Natvig D."/>
            <person name="Lalanne C."/>
            <person name="Gautier V."/>
            <person name="Ament-Velasquez S.L."/>
            <person name="Kruys A."/>
            <person name="Hutchinson M.I."/>
            <person name="Powell A.J."/>
            <person name="Barry K."/>
            <person name="Miller A.N."/>
            <person name="Grigoriev I.V."/>
            <person name="Debuchy R."/>
            <person name="Gladieux P."/>
            <person name="Thoren M.H."/>
            <person name="Johannesson H."/>
        </authorList>
    </citation>
    <scope>NUCLEOTIDE SEQUENCE</scope>
    <source>
        <strain evidence="2">CBS 560.94</strain>
    </source>
</reference>
<dbReference type="EMBL" id="JAUEPP010000003">
    <property type="protein sequence ID" value="KAK3348350.1"/>
    <property type="molecule type" value="Genomic_DNA"/>
</dbReference>
<dbReference type="AlphaFoldDB" id="A0AAE0MT93"/>